<dbReference type="EMBL" id="RBZV01000001">
    <property type="protein sequence ID" value="RKP52243.1"/>
    <property type="molecule type" value="Genomic_DNA"/>
</dbReference>
<dbReference type="SUPFAM" id="SSF53850">
    <property type="entry name" value="Periplasmic binding protein-like II"/>
    <property type="match status" value="1"/>
</dbReference>
<name>A0A494XXC6_9BURK</name>
<dbReference type="InterPro" id="IPR011852">
    <property type="entry name" value="TRAP_TAXI"/>
</dbReference>
<dbReference type="PANTHER" id="PTHR42941">
    <property type="entry name" value="SLL1037 PROTEIN"/>
    <property type="match status" value="1"/>
</dbReference>
<evidence type="ECO:0000313" key="1">
    <source>
        <dbReference type="EMBL" id="RKP52243.1"/>
    </source>
</evidence>
<dbReference type="Pfam" id="PF16868">
    <property type="entry name" value="NMT1_3"/>
    <property type="match status" value="1"/>
</dbReference>
<dbReference type="RefSeq" id="WP_121274956.1">
    <property type="nucleotide sequence ID" value="NZ_RBZV01000001.1"/>
</dbReference>
<dbReference type="Gene3D" id="3.40.190.10">
    <property type="entry name" value="Periplasmic binding protein-like II"/>
    <property type="match status" value="2"/>
</dbReference>
<comment type="caution">
    <text evidence="1">The sequence shown here is derived from an EMBL/GenBank/DDBJ whole genome shotgun (WGS) entry which is preliminary data.</text>
</comment>
<accession>A0A494XXC6</accession>
<reference evidence="1 2" key="1">
    <citation type="submission" date="2018-10" db="EMBL/GenBank/DDBJ databases">
        <title>Paraburkholderia sp. 7MK8-2, isolated from soil.</title>
        <authorList>
            <person name="Gao Z.-H."/>
            <person name="Qiu L.-H."/>
        </authorList>
    </citation>
    <scope>NUCLEOTIDE SEQUENCE [LARGE SCALE GENOMIC DNA]</scope>
    <source>
        <strain evidence="1 2">7MK8-2</strain>
    </source>
</reference>
<proteinExistence type="predicted"/>
<evidence type="ECO:0000313" key="2">
    <source>
        <dbReference type="Proteomes" id="UP000280434"/>
    </source>
</evidence>
<keyword evidence="2" id="KW-1185">Reference proteome</keyword>
<dbReference type="Proteomes" id="UP000280434">
    <property type="component" value="Unassembled WGS sequence"/>
</dbReference>
<dbReference type="OrthoDB" id="8879094at2"/>
<dbReference type="PANTHER" id="PTHR42941:SF1">
    <property type="entry name" value="SLL1037 PROTEIN"/>
    <property type="match status" value="1"/>
</dbReference>
<sequence length="414" mass="46155">MDLILKKITRPKLLLGIATVGALIYAVVSVMPPRHIRIAAGPANGSFFATAQQYKKLIEQKGFYHVDVVPFDDTDEIAAKLADPHSGFDIGFVAEGPNVAGRSALMSLGEIQAQPIFIFENRRLAASRPIASFTDLRGLRLVMLPRRSVTSHRLMSIFEQSGVTERNTHIEFQSLGDAFRHLRQGQFDVGLFILAADNEAMATLAKDPDLAMVQVSQRAAMAKKFSYLREVQLPAGIYDFAANVPDHDIGMLAATIIVGARRDLRPATSYAVLEAMREVHGQGGYLNAPGEFPRYSGSPDRVEDRVVDFYRNGVPWTYSHLPIELASIIDAYLTPLLTLWFMTSVPRAMSEIERMREFVLILCARGALWRMRRSAKQGLALSSWERAFIERIEAGMTRQGRGLHALLAELRDER</sequence>
<dbReference type="AlphaFoldDB" id="A0A494XXC6"/>
<gene>
    <name evidence="1" type="ORF">D7S89_01515</name>
</gene>
<evidence type="ECO:0008006" key="3">
    <source>
        <dbReference type="Google" id="ProtNLM"/>
    </source>
</evidence>
<organism evidence="1 2">
    <name type="scientific">Trinickia fusca</name>
    <dbReference type="NCBI Taxonomy" id="2419777"/>
    <lineage>
        <taxon>Bacteria</taxon>
        <taxon>Pseudomonadati</taxon>
        <taxon>Pseudomonadota</taxon>
        <taxon>Betaproteobacteria</taxon>
        <taxon>Burkholderiales</taxon>
        <taxon>Burkholderiaceae</taxon>
        <taxon>Trinickia</taxon>
    </lineage>
</organism>
<protein>
    <recommendedName>
        <fullName evidence="3">C4-dicarboxylate ABC transporter substrate-binding protein</fullName>
    </recommendedName>
</protein>